<evidence type="ECO:0000313" key="2">
    <source>
        <dbReference type="EMBL" id="PSO08469.1"/>
    </source>
</evidence>
<dbReference type="Pfam" id="PF13847">
    <property type="entry name" value="Methyltransf_31"/>
    <property type="match status" value="1"/>
</dbReference>
<dbReference type="EMBL" id="NEXF01000087">
    <property type="protein sequence ID" value="PSO08469.1"/>
    <property type="molecule type" value="Genomic_DNA"/>
</dbReference>
<reference evidence="2 3" key="1">
    <citation type="submission" date="2017-04" db="EMBL/GenBank/DDBJ databases">
        <title>Novel microbial lineages endemic to geothermal iron-oxide mats fill important gaps in the evolutionary history of Archaea.</title>
        <authorList>
            <person name="Jay Z.J."/>
            <person name="Beam J.P."/>
            <person name="Dlakic M."/>
            <person name="Rusch D.B."/>
            <person name="Kozubal M.A."/>
            <person name="Inskeep W.P."/>
        </authorList>
    </citation>
    <scope>NUCLEOTIDE SEQUENCE [LARGE SCALE GENOMIC DNA]</scope>
    <source>
        <strain evidence="2">BE_D</strain>
    </source>
</reference>
<dbReference type="PANTHER" id="PTHR43861">
    <property type="entry name" value="TRANS-ACONITATE 2-METHYLTRANSFERASE-RELATED"/>
    <property type="match status" value="1"/>
</dbReference>
<dbReference type="CDD" id="cd02440">
    <property type="entry name" value="AdoMet_MTases"/>
    <property type="match status" value="1"/>
</dbReference>
<proteinExistence type="predicted"/>
<dbReference type="AlphaFoldDB" id="A0A2R6CC61"/>
<dbReference type="Proteomes" id="UP000242015">
    <property type="component" value="Unassembled WGS sequence"/>
</dbReference>
<dbReference type="PANTHER" id="PTHR43861:SF1">
    <property type="entry name" value="TRANS-ACONITATE 2-METHYLTRANSFERASE"/>
    <property type="match status" value="1"/>
</dbReference>
<dbReference type="InterPro" id="IPR029063">
    <property type="entry name" value="SAM-dependent_MTases_sf"/>
</dbReference>
<feature type="domain" description="Methyltransferase" evidence="1">
    <location>
        <begin position="74"/>
        <end position="192"/>
    </location>
</feature>
<name>A0A2R6CC61_9ARCH</name>
<comment type="caution">
    <text evidence="2">The sequence shown here is derived from an EMBL/GenBank/DDBJ whole genome shotgun (WGS) entry which is preliminary data.</text>
</comment>
<dbReference type="Gene3D" id="3.40.50.150">
    <property type="entry name" value="Vaccinia Virus protein VP39"/>
    <property type="match status" value="1"/>
</dbReference>
<accession>A0A2R6CC61</accession>
<dbReference type="InterPro" id="IPR025714">
    <property type="entry name" value="Methyltranfer_dom"/>
</dbReference>
<dbReference type="SUPFAM" id="SSF53335">
    <property type="entry name" value="S-adenosyl-L-methionine-dependent methyltransferases"/>
    <property type="match status" value="1"/>
</dbReference>
<evidence type="ECO:0000259" key="1">
    <source>
        <dbReference type="Pfam" id="PF13847"/>
    </source>
</evidence>
<evidence type="ECO:0000313" key="3">
    <source>
        <dbReference type="Proteomes" id="UP000242015"/>
    </source>
</evidence>
<protein>
    <recommendedName>
        <fullName evidence="1">Methyltransferase domain-containing protein</fullName>
    </recommendedName>
</protein>
<sequence>MRLCSARAKVSLSATFSGGIVSMSDSHIDLYLEGEERFDRFGSFIYTLFARRGLRPLHEFALREVVDEALRTKPKRILDLGAGPGLLTCRLAQRLPEVEVYGVDPSPHMLRQAEKIAVKMGVDNVHFKLGSSRVLPDLSFDIIYSVLSFHHWAKQAQALDQVYTHLSGGKFMVFEYNKDRLPFYYFPARGHAMRVKTFEELKQHSRFSRLEVKEEGRLLLAIYVKEEEVGGERCGQMSGKPIVE</sequence>
<organism evidence="2 3">
    <name type="scientific">Candidatus Marsarchaeota G2 archaeon BE_D</name>
    <dbReference type="NCBI Taxonomy" id="1978158"/>
    <lineage>
        <taxon>Archaea</taxon>
        <taxon>Candidatus Marsarchaeota</taxon>
        <taxon>Candidatus Marsarchaeota group 2</taxon>
    </lineage>
</organism>
<gene>
    <name evidence="2" type="ORF">B9Q04_05430</name>
</gene>